<name>A0A0G1BBP1_9BACT</name>
<feature type="domain" description="AAA+ ATPase" evidence="11">
    <location>
        <begin position="144"/>
        <end position="407"/>
    </location>
</feature>
<dbReference type="InterPro" id="IPR024034">
    <property type="entry name" value="ATPase_F1/V1_b/a_C"/>
</dbReference>
<evidence type="ECO:0000256" key="7">
    <source>
        <dbReference type="ARBA" id="ARBA00023065"/>
    </source>
</evidence>
<keyword evidence="6" id="KW-1278">Translocase</keyword>
<keyword evidence="7" id="KW-0406">Ion transport</keyword>
<evidence type="ECO:0000256" key="4">
    <source>
        <dbReference type="ARBA" id="ARBA00022741"/>
    </source>
</evidence>
<keyword evidence="5" id="KW-0067">ATP-binding</keyword>
<keyword evidence="10" id="KW-0066">ATP synthesis</keyword>
<dbReference type="InterPro" id="IPR050053">
    <property type="entry name" value="ATPase_alpha/beta_chains"/>
</dbReference>
<dbReference type="PANTHER" id="PTHR15184">
    <property type="entry name" value="ATP SYNTHASE"/>
    <property type="match status" value="1"/>
</dbReference>
<dbReference type="Proteomes" id="UP000034785">
    <property type="component" value="Unassembled WGS sequence"/>
</dbReference>
<dbReference type="SUPFAM" id="SSF52540">
    <property type="entry name" value="P-loop containing nucleoside triphosphate hydrolases"/>
    <property type="match status" value="1"/>
</dbReference>
<evidence type="ECO:0000256" key="2">
    <source>
        <dbReference type="ARBA" id="ARBA00008936"/>
    </source>
</evidence>
<evidence type="ECO:0000256" key="1">
    <source>
        <dbReference type="ARBA" id="ARBA00004370"/>
    </source>
</evidence>
<dbReference type="InterPro" id="IPR036121">
    <property type="entry name" value="ATPase_F1/V1/A1_a/bsu_N_sf"/>
</dbReference>
<dbReference type="InterPro" id="IPR005722">
    <property type="entry name" value="ATP_synth_F1_bsu"/>
</dbReference>
<dbReference type="PROSITE" id="PS00152">
    <property type="entry name" value="ATPASE_ALPHA_BETA"/>
    <property type="match status" value="1"/>
</dbReference>
<dbReference type="NCBIfam" id="TIGR01039">
    <property type="entry name" value="atpD"/>
    <property type="match status" value="1"/>
</dbReference>
<dbReference type="SUPFAM" id="SSF50615">
    <property type="entry name" value="N-terminal domain of alpha and beta subunits of F1 ATP synthase"/>
    <property type="match status" value="1"/>
</dbReference>
<keyword evidence="8" id="KW-0472">Membrane</keyword>
<evidence type="ECO:0000256" key="3">
    <source>
        <dbReference type="ARBA" id="ARBA00022448"/>
    </source>
</evidence>
<organism evidence="12 13">
    <name type="scientific">Candidatus Daviesbacteria bacterium GW2011_GWA2_42_7</name>
    <dbReference type="NCBI Taxonomy" id="1618425"/>
    <lineage>
        <taxon>Bacteria</taxon>
        <taxon>Candidatus Daviesiibacteriota</taxon>
    </lineage>
</organism>
<accession>A0A0G1BBP1</accession>
<comment type="caution">
    <text evidence="12">The sequence shown here is derived from an EMBL/GenBank/DDBJ whole genome shotgun (WGS) entry which is preliminary data.</text>
</comment>
<evidence type="ECO:0000313" key="12">
    <source>
        <dbReference type="EMBL" id="KKS70687.1"/>
    </source>
</evidence>
<dbReference type="InterPro" id="IPR020003">
    <property type="entry name" value="ATPase_a/bsu_AS"/>
</dbReference>
<dbReference type="EMBL" id="LCEJ01000016">
    <property type="protein sequence ID" value="KKS70687.1"/>
    <property type="molecule type" value="Genomic_DNA"/>
</dbReference>
<dbReference type="InterPro" id="IPR000194">
    <property type="entry name" value="ATPase_F1/V1/A1_a/bsu_nucl-bd"/>
</dbReference>
<dbReference type="AlphaFoldDB" id="A0A0G1BBP1"/>
<evidence type="ECO:0000256" key="10">
    <source>
        <dbReference type="ARBA" id="ARBA00023310"/>
    </source>
</evidence>
<dbReference type="PATRIC" id="fig|1618425.3.peg.340"/>
<evidence type="ECO:0000313" key="13">
    <source>
        <dbReference type="Proteomes" id="UP000034785"/>
    </source>
</evidence>
<dbReference type="PANTHER" id="PTHR15184:SF71">
    <property type="entry name" value="ATP SYNTHASE SUBUNIT BETA, MITOCHONDRIAL"/>
    <property type="match status" value="1"/>
</dbReference>
<protein>
    <submittedName>
        <fullName evidence="12">ATP synthase subunit beta</fullName>
    </submittedName>
</protein>
<dbReference type="GO" id="GO:0045259">
    <property type="term" value="C:proton-transporting ATP synthase complex"/>
    <property type="evidence" value="ECO:0007669"/>
    <property type="project" value="UniProtKB-KW"/>
</dbReference>
<comment type="similarity">
    <text evidence="2">Belongs to the ATPase alpha/beta chains family.</text>
</comment>
<dbReference type="InterPro" id="IPR055190">
    <property type="entry name" value="ATP-synt_VA_C"/>
</dbReference>
<evidence type="ECO:0000256" key="6">
    <source>
        <dbReference type="ARBA" id="ARBA00022967"/>
    </source>
</evidence>
<comment type="subcellular location">
    <subcellularLocation>
        <location evidence="1">Membrane</location>
    </subcellularLocation>
</comment>
<dbReference type="Gene3D" id="1.10.1140.10">
    <property type="entry name" value="Bovine Mitochondrial F1-atpase, Atp Synthase Beta Chain, Chain D, domain 3"/>
    <property type="match status" value="1"/>
</dbReference>
<dbReference type="InterPro" id="IPR027417">
    <property type="entry name" value="P-loop_NTPase"/>
</dbReference>
<dbReference type="Pfam" id="PF00006">
    <property type="entry name" value="ATP-synt_ab"/>
    <property type="match status" value="1"/>
</dbReference>
<proteinExistence type="inferred from homology"/>
<keyword evidence="4" id="KW-0547">Nucleotide-binding</keyword>
<dbReference type="GO" id="GO:0046933">
    <property type="term" value="F:proton-transporting ATP synthase activity, rotational mechanism"/>
    <property type="evidence" value="ECO:0007669"/>
    <property type="project" value="InterPro"/>
</dbReference>
<dbReference type="SUPFAM" id="SSF47917">
    <property type="entry name" value="C-terminal domain of alpha and beta subunits of F1 ATP synthase"/>
    <property type="match status" value="1"/>
</dbReference>
<evidence type="ECO:0000259" key="11">
    <source>
        <dbReference type="SMART" id="SM00382"/>
    </source>
</evidence>
<evidence type="ECO:0000256" key="8">
    <source>
        <dbReference type="ARBA" id="ARBA00023136"/>
    </source>
</evidence>
<dbReference type="GO" id="GO:0005524">
    <property type="term" value="F:ATP binding"/>
    <property type="evidence" value="ECO:0007669"/>
    <property type="project" value="UniProtKB-KW"/>
</dbReference>
<dbReference type="Pfam" id="PF22919">
    <property type="entry name" value="ATP-synt_VA_C"/>
    <property type="match status" value="1"/>
</dbReference>
<dbReference type="SMART" id="SM00382">
    <property type="entry name" value="AAA"/>
    <property type="match status" value="1"/>
</dbReference>
<dbReference type="InterPro" id="IPR003593">
    <property type="entry name" value="AAA+_ATPase"/>
</dbReference>
<keyword evidence="9" id="KW-0139">CF(1)</keyword>
<sequence>MGSPKVVGSVKSVKGQIAEVQIESKGLPSLLEVLTCPKDPDVKLEVFYQSEDIASCLILSNPNNLYRGMLLAGSGSQFNILISPSILGRVINLFGEAQDGKQTLSANDPSSIYSKTPPLSTVKGTGEILETGIKAIDFLTPFLKGGRIGFIGGAGVGKTILMTELIHNITTRAGGKQGISVFAGVGERIREGQELYQRMVELKAMDKIVMVLGQMNENAAVRFRVALAAVTIAEYFRDKQKQDVLFFLDNMFRFVQAGNEVATLLSTIPSEQAYQATMQTEVSNLEDRLVSTENGSITSIQAVYVPSDEITDAGVNTIMSFLDSAVVLSRSIAQMGLYPPVDINQSSSSTLSKTLIGEDHFLVLTRFQELLERYSKLSHIVAIVGESELSAEDRILFTRVKKVINYLTQPFFVTETQTGRKGVYVPKGSTIPDITDILSGKLDNIPPEKFLYIGTVKDIK</sequence>
<evidence type="ECO:0000256" key="9">
    <source>
        <dbReference type="ARBA" id="ARBA00023196"/>
    </source>
</evidence>
<reference evidence="12 13" key="1">
    <citation type="journal article" date="2015" name="Nature">
        <title>rRNA introns, odd ribosomes, and small enigmatic genomes across a large radiation of phyla.</title>
        <authorList>
            <person name="Brown C.T."/>
            <person name="Hug L.A."/>
            <person name="Thomas B.C."/>
            <person name="Sharon I."/>
            <person name="Castelle C.J."/>
            <person name="Singh A."/>
            <person name="Wilkins M.J."/>
            <person name="Williams K.H."/>
            <person name="Banfield J.F."/>
        </authorList>
    </citation>
    <scope>NUCLEOTIDE SEQUENCE [LARGE SCALE GENOMIC DNA]</scope>
</reference>
<keyword evidence="3" id="KW-0813">Transport</keyword>
<evidence type="ECO:0000256" key="5">
    <source>
        <dbReference type="ARBA" id="ARBA00022840"/>
    </source>
</evidence>
<gene>
    <name evidence="12" type="ORF">UV41_C0016G0004</name>
</gene>
<dbReference type="Gene3D" id="3.40.50.300">
    <property type="entry name" value="P-loop containing nucleotide triphosphate hydrolases"/>
    <property type="match status" value="1"/>
</dbReference>